<proteinExistence type="predicted"/>
<evidence type="ECO:0000313" key="3">
    <source>
        <dbReference type="Proteomes" id="UP000386575"/>
    </source>
</evidence>
<keyword evidence="1" id="KW-1133">Transmembrane helix</keyword>
<protein>
    <submittedName>
        <fullName evidence="2">Uncharacterized protein</fullName>
    </submittedName>
</protein>
<feature type="transmembrane region" description="Helical" evidence="1">
    <location>
        <begin position="70"/>
        <end position="92"/>
    </location>
</feature>
<feature type="transmembrane region" description="Helical" evidence="1">
    <location>
        <begin position="7"/>
        <end position="25"/>
    </location>
</feature>
<dbReference type="AlphaFoldDB" id="A0A6A1TPN1"/>
<dbReference type="RefSeq" id="WP_151041695.1">
    <property type="nucleotide sequence ID" value="NZ_VZUL01000002.1"/>
</dbReference>
<accession>A0A6A1TPN1</accession>
<evidence type="ECO:0000313" key="2">
    <source>
        <dbReference type="EMBL" id="KAB1086176.1"/>
    </source>
</evidence>
<feature type="transmembrane region" description="Helical" evidence="1">
    <location>
        <begin position="104"/>
        <end position="124"/>
    </location>
</feature>
<sequence length="173" mass="18168">MNRAVRNILVVGAVVVAIWLVYMVGTGSYQTGTGMLLLYDRGAGQLTGTELANLTDAERADLLARLHPRALAYSVGMTATILLLLVTVFYAGLRGAKVIRQGSVTTVLLMTLLAAATGITYAIPPTALGQPFFNTSGIAVVSAIAVLILSIFVFVIAWGIGKMLRGKKSEVAA</sequence>
<name>A0A6A1TPN1_NEOGA</name>
<comment type="caution">
    <text evidence="2">The sequence shown here is derived from an EMBL/GenBank/DDBJ whole genome shotgun (WGS) entry which is preliminary data.</text>
</comment>
<keyword evidence="1" id="KW-0812">Transmembrane</keyword>
<reference evidence="2 3" key="1">
    <citation type="submission" date="2019-09" db="EMBL/GenBank/DDBJ databases">
        <title>Genome sequencing of Ng87 strain.</title>
        <authorList>
            <person name="Karasev E.S."/>
            <person name="Andronov E."/>
        </authorList>
    </citation>
    <scope>NUCLEOTIDE SEQUENCE [LARGE SCALE GENOMIC DNA]</scope>
    <source>
        <strain evidence="2 3">Ng87</strain>
    </source>
</reference>
<dbReference type="Proteomes" id="UP000386575">
    <property type="component" value="Unassembled WGS sequence"/>
</dbReference>
<dbReference type="EMBL" id="VZUL01000002">
    <property type="protein sequence ID" value="KAB1086176.1"/>
    <property type="molecule type" value="Genomic_DNA"/>
</dbReference>
<feature type="transmembrane region" description="Helical" evidence="1">
    <location>
        <begin position="136"/>
        <end position="160"/>
    </location>
</feature>
<organism evidence="2 3">
    <name type="scientific">Neorhizobium galegae</name>
    <name type="common">Rhizobium galegae</name>
    <dbReference type="NCBI Taxonomy" id="399"/>
    <lineage>
        <taxon>Bacteria</taxon>
        <taxon>Pseudomonadati</taxon>
        <taxon>Pseudomonadota</taxon>
        <taxon>Alphaproteobacteria</taxon>
        <taxon>Hyphomicrobiales</taxon>
        <taxon>Rhizobiaceae</taxon>
        <taxon>Rhizobium/Agrobacterium group</taxon>
        <taxon>Neorhizobium</taxon>
    </lineage>
</organism>
<keyword evidence="1" id="KW-0472">Membrane</keyword>
<dbReference type="Gene3D" id="1.20.1110.10">
    <property type="entry name" value="Calcium-transporting ATPase, transmembrane domain"/>
    <property type="match status" value="1"/>
</dbReference>
<gene>
    <name evidence="2" type="ORF">F4V91_06845</name>
</gene>
<evidence type="ECO:0000256" key="1">
    <source>
        <dbReference type="SAM" id="Phobius"/>
    </source>
</evidence>